<comment type="caution">
    <text evidence="4">The sequence shown here is derived from an EMBL/GenBank/DDBJ whole genome shotgun (WGS) entry which is preliminary data.</text>
</comment>
<dbReference type="EMBL" id="JAENIL010000028">
    <property type="protein sequence ID" value="MBK1878319.1"/>
    <property type="molecule type" value="Genomic_DNA"/>
</dbReference>
<dbReference type="PROSITE" id="PS51186">
    <property type="entry name" value="GNAT"/>
    <property type="match status" value="1"/>
</dbReference>
<dbReference type="GO" id="GO:0016747">
    <property type="term" value="F:acyltransferase activity, transferring groups other than amino-acyl groups"/>
    <property type="evidence" value="ECO:0007669"/>
    <property type="project" value="InterPro"/>
</dbReference>
<accession>A0A934S2N6</accession>
<evidence type="ECO:0000259" key="3">
    <source>
        <dbReference type="PROSITE" id="PS51186"/>
    </source>
</evidence>
<sequence length="168" mass="19055">MNGFVECSLEQQGAAILEIFNDAIAHTTALYDYQERTLDDMRSWFAAKHEGNLPVVGLESSDKKLMGFATYGRFRPQAAYLHTVEHSVYVHSDYRGNGLGRTLLVELIQRAKEQGHHQMLGLIDAQNEASIHLHQSIGFQHAGTLKEVGYKFERWLDVEIYQLPLASH</sequence>
<dbReference type="PANTHER" id="PTHR43072:SF23">
    <property type="entry name" value="UPF0039 PROTEIN C11D3.02C"/>
    <property type="match status" value="1"/>
</dbReference>
<protein>
    <submittedName>
        <fullName evidence="4">N-acetyltransferase</fullName>
    </submittedName>
</protein>
<evidence type="ECO:0000313" key="4">
    <source>
        <dbReference type="EMBL" id="MBK1878319.1"/>
    </source>
</evidence>
<dbReference type="Gene3D" id="3.40.630.30">
    <property type="match status" value="1"/>
</dbReference>
<keyword evidence="1" id="KW-0808">Transferase</keyword>
<dbReference type="PANTHER" id="PTHR43072">
    <property type="entry name" value="N-ACETYLTRANSFERASE"/>
    <property type="match status" value="1"/>
</dbReference>
<keyword evidence="2" id="KW-0012">Acyltransferase</keyword>
<dbReference type="CDD" id="cd04301">
    <property type="entry name" value="NAT_SF"/>
    <property type="match status" value="1"/>
</dbReference>
<evidence type="ECO:0000256" key="2">
    <source>
        <dbReference type="ARBA" id="ARBA00023315"/>
    </source>
</evidence>
<evidence type="ECO:0000256" key="1">
    <source>
        <dbReference type="ARBA" id="ARBA00022679"/>
    </source>
</evidence>
<name>A0A934S2N6_9BACT</name>
<dbReference type="SUPFAM" id="SSF55729">
    <property type="entry name" value="Acyl-CoA N-acyltransferases (Nat)"/>
    <property type="match status" value="1"/>
</dbReference>
<dbReference type="Proteomes" id="UP000617628">
    <property type="component" value="Unassembled WGS sequence"/>
</dbReference>
<dbReference type="RefSeq" id="WP_200356531.1">
    <property type="nucleotide sequence ID" value="NZ_JAENIL010000028.1"/>
</dbReference>
<dbReference type="Pfam" id="PF00583">
    <property type="entry name" value="Acetyltransf_1"/>
    <property type="match status" value="1"/>
</dbReference>
<gene>
    <name evidence="4" type="ORF">JIN87_15670</name>
</gene>
<dbReference type="AlphaFoldDB" id="A0A934S2N6"/>
<proteinExistence type="predicted"/>
<organism evidence="4 5">
    <name type="scientific">Pelagicoccus mobilis</name>
    <dbReference type="NCBI Taxonomy" id="415221"/>
    <lineage>
        <taxon>Bacteria</taxon>
        <taxon>Pseudomonadati</taxon>
        <taxon>Verrucomicrobiota</taxon>
        <taxon>Opitutia</taxon>
        <taxon>Puniceicoccales</taxon>
        <taxon>Pelagicoccaceae</taxon>
        <taxon>Pelagicoccus</taxon>
    </lineage>
</organism>
<dbReference type="InterPro" id="IPR000182">
    <property type="entry name" value="GNAT_dom"/>
</dbReference>
<dbReference type="InterPro" id="IPR016181">
    <property type="entry name" value="Acyl_CoA_acyltransferase"/>
</dbReference>
<feature type="domain" description="N-acetyltransferase" evidence="3">
    <location>
        <begin position="17"/>
        <end position="159"/>
    </location>
</feature>
<reference evidence="4" key="1">
    <citation type="submission" date="2021-01" db="EMBL/GenBank/DDBJ databases">
        <title>Modified the classification status of verrucomicrobia.</title>
        <authorList>
            <person name="Feng X."/>
        </authorList>
    </citation>
    <scope>NUCLEOTIDE SEQUENCE</scope>
    <source>
        <strain evidence="4">KCTC 13126</strain>
    </source>
</reference>
<keyword evidence="5" id="KW-1185">Reference proteome</keyword>
<evidence type="ECO:0000313" key="5">
    <source>
        <dbReference type="Proteomes" id="UP000617628"/>
    </source>
</evidence>